<keyword evidence="3" id="KW-1185">Reference proteome</keyword>
<reference evidence="2" key="1">
    <citation type="submission" date="2023-06" db="EMBL/GenBank/DDBJ databases">
        <authorList>
            <person name="Delattre M."/>
        </authorList>
    </citation>
    <scope>NUCLEOTIDE SEQUENCE</scope>
    <source>
        <strain evidence="2">AF72</strain>
    </source>
</reference>
<sequence length="191" mass="21322">MLAKLLVFLLLILNLALGQITKDPRCFEKCGEGESCMKMWDGSYLCQDDPLLPGPHHLLEKLVKPPSGWLLKLKKMMIYALSVPGQGANASSRMAKRNALIKPPCSLCTGSGRQCVLENGQTSCGEPLLSRKKRNALIKPPVQCVLPNGNNDKFLKNDDILASYRLFGCRYLSATIWKVPRMRRSRPTLRP</sequence>
<gene>
    <name evidence="2" type="ORF">MSPICULIGERA_LOCUS2800</name>
</gene>
<name>A0AA36C8V9_9BILA</name>
<feature type="non-terminal residue" evidence="2">
    <location>
        <position position="1"/>
    </location>
</feature>
<dbReference type="EMBL" id="CATQJA010000802">
    <property type="protein sequence ID" value="CAJ0564105.1"/>
    <property type="molecule type" value="Genomic_DNA"/>
</dbReference>
<dbReference type="AlphaFoldDB" id="A0AA36C8V9"/>
<feature type="signal peptide" evidence="1">
    <location>
        <begin position="1"/>
        <end position="18"/>
    </location>
</feature>
<protein>
    <submittedName>
        <fullName evidence="2">Uncharacterized protein</fullName>
    </submittedName>
</protein>
<proteinExistence type="predicted"/>
<feature type="chain" id="PRO_5041359704" evidence="1">
    <location>
        <begin position="19"/>
        <end position="191"/>
    </location>
</feature>
<evidence type="ECO:0000256" key="1">
    <source>
        <dbReference type="SAM" id="SignalP"/>
    </source>
</evidence>
<evidence type="ECO:0000313" key="3">
    <source>
        <dbReference type="Proteomes" id="UP001177023"/>
    </source>
</evidence>
<organism evidence="2 3">
    <name type="scientific">Mesorhabditis spiculigera</name>
    <dbReference type="NCBI Taxonomy" id="96644"/>
    <lineage>
        <taxon>Eukaryota</taxon>
        <taxon>Metazoa</taxon>
        <taxon>Ecdysozoa</taxon>
        <taxon>Nematoda</taxon>
        <taxon>Chromadorea</taxon>
        <taxon>Rhabditida</taxon>
        <taxon>Rhabditina</taxon>
        <taxon>Rhabditomorpha</taxon>
        <taxon>Rhabditoidea</taxon>
        <taxon>Rhabditidae</taxon>
        <taxon>Mesorhabditinae</taxon>
        <taxon>Mesorhabditis</taxon>
    </lineage>
</organism>
<comment type="caution">
    <text evidence="2">The sequence shown here is derived from an EMBL/GenBank/DDBJ whole genome shotgun (WGS) entry which is preliminary data.</text>
</comment>
<accession>A0AA36C8V9</accession>
<keyword evidence="1" id="KW-0732">Signal</keyword>
<evidence type="ECO:0000313" key="2">
    <source>
        <dbReference type="EMBL" id="CAJ0564105.1"/>
    </source>
</evidence>
<dbReference type="Proteomes" id="UP001177023">
    <property type="component" value="Unassembled WGS sequence"/>
</dbReference>